<feature type="transmembrane region" description="Helical" evidence="12">
    <location>
        <begin position="425"/>
        <end position="450"/>
    </location>
</feature>
<dbReference type="GO" id="GO:0005254">
    <property type="term" value="F:chloride channel activity"/>
    <property type="evidence" value="ECO:0007669"/>
    <property type="project" value="UniProtKB-KW"/>
</dbReference>
<feature type="compositionally biased region" description="Low complexity" evidence="11">
    <location>
        <begin position="1"/>
        <end position="20"/>
    </location>
</feature>
<dbReference type="Gene3D" id="1.10.3080.10">
    <property type="entry name" value="Clc chloride channel"/>
    <property type="match status" value="1"/>
</dbReference>
<dbReference type="CDD" id="cd02205">
    <property type="entry name" value="CBS_pair_SF"/>
    <property type="match status" value="1"/>
</dbReference>
<keyword evidence="6 12" id="KW-0472">Membrane</keyword>
<sequence>MRGSSSAAMRSSGRRSAGWAEPPPALPRRRAACAGSAPRPRRNAILPLDFIRRTSSVVLSFLLKLRTRAQTLFRLSDAHTMLVWSVIVGIGGALATVAFREGIELIQHAISGTSGSFTEMAKRLPWQVRFWLPAAGGFLAGCVLLVAQRGARKESKTDYMEAVALGDGVVPVRQSLWRSASSLLTIGSGGSIGREGPMVQLAALAASLVGRFAHFDPPRLRLLVACGAAAGITSAYNAPIAGAFFVCEIVLGSIAMESFGPVVVASVVANIVMREFAGYKPPYQMPVFPAVAGWEVLFFVALGLLCGAAAPQFLRLLELSKAQFKRLPVPLPVRLAAGGLIVGVISVWVPDVWGNGYSVVNAILHAPWTWQALVAVLVLKLIATAATAGSGAIGGIFTPTLFVGAVVGSLFGIALHALLPAHVSAWYAYAMVGMGAFLAGATQAPLMAILMIFEMTLSYQVVLPLMVSCVVAYFAARALGKTSMYEITLRRHRDDEARTRLRTAQMRDLIQPAATVVPLTASVADMTRVFLEYPVKYLYVTDDAGRFRGAVALKDITSDLLEKRDTTHKSAANYLHTPFPLLTPDMPIGAALEHFMRFQGERLPVVERADDPTLAGVVYKTSLLDAYRRMNMDLER</sequence>
<dbReference type="Proteomes" id="UP000002700">
    <property type="component" value="Chromosome I"/>
</dbReference>
<evidence type="ECO:0000256" key="5">
    <source>
        <dbReference type="ARBA" id="ARBA00023065"/>
    </source>
</evidence>
<feature type="transmembrane region" description="Helical" evidence="12">
    <location>
        <begin position="369"/>
        <end position="388"/>
    </location>
</feature>
<feature type="domain" description="CBS" evidence="13">
    <location>
        <begin position="510"/>
        <end position="566"/>
    </location>
</feature>
<feature type="transmembrane region" description="Helical" evidence="12">
    <location>
        <begin position="81"/>
        <end position="99"/>
    </location>
</feature>
<keyword evidence="9" id="KW-0407">Ion channel</keyword>
<evidence type="ECO:0000259" key="13">
    <source>
        <dbReference type="PROSITE" id="PS51371"/>
    </source>
</evidence>
<feature type="transmembrane region" description="Helical" evidence="12">
    <location>
        <begin position="292"/>
        <end position="310"/>
    </location>
</feature>
<evidence type="ECO:0000256" key="1">
    <source>
        <dbReference type="ARBA" id="ARBA00004141"/>
    </source>
</evidence>
<reference evidence="14 15" key="1">
    <citation type="submission" date="2005-09" db="EMBL/GenBank/DDBJ databases">
        <authorList>
            <person name="Woods D.E."/>
            <person name="Nierman W.C."/>
        </authorList>
    </citation>
    <scope>NUCLEOTIDE SEQUENCE [LARGE SCALE GENOMIC DNA]</scope>
    <source>
        <strain evidence="14 15">1710b</strain>
    </source>
</reference>
<keyword evidence="10" id="KW-0129">CBS domain</keyword>
<dbReference type="Pfam" id="PF00571">
    <property type="entry name" value="CBS"/>
    <property type="match status" value="2"/>
</dbReference>
<accession>Q3JRW5</accession>
<evidence type="ECO:0000256" key="7">
    <source>
        <dbReference type="ARBA" id="ARBA00023173"/>
    </source>
</evidence>
<comment type="subcellular location">
    <subcellularLocation>
        <location evidence="1">Membrane</location>
        <topology evidence="1">Multi-pass membrane protein</topology>
    </subcellularLocation>
</comment>
<dbReference type="PRINTS" id="PR00762">
    <property type="entry name" value="CLCHANNEL"/>
</dbReference>
<evidence type="ECO:0000256" key="8">
    <source>
        <dbReference type="ARBA" id="ARBA00023214"/>
    </source>
</evidence>
<dbReference type="PANTHER" id="PTHR43427:SF6">
    <property type="entry name" value="CHLORIDE CHANNEL PROTEIN CLC-E"/>
    <property type="match status" value="1"/>
</dbReference>
<dbReference type="SMART" id="SM00116">
    <property type="entry name" value="CBS"/>
    <property type="match status" value="2"/>
</dbReference>
<feature type="transmembrane region" description="Helical" evidence="12">
    <location>
        <begin position="457"/>
        <end position="476"/>
    </location>
</feature>
<keyword evidence="7" id="KW-0869">Chloride channel</keyword>
<feature type="transmembrane region" description="Helical" evidence="12">
    <location>
        <begin position="331"/>
        <end position="349"/>
    </location>
</feature>
<keyword evidence="5" id="KW-0406">Ion transport</keyword>
<feature type="transmembrane region" description="Helical" evidence="12">
    <location>
        <begin position="249"/>
        <end position="272"/>
    </location>
</feature>
<dbReference type="InterPro" id="IPR014743">
    <property type="entry name" value="Cl-channel_core"/>
</dbReference>
<evidence type="ECO:0000256" key="12">
    <source>
        <dbReference type="SAM" id="Phobius"/>
    </source>
</evidence>
<dbReference type="InterPro" id="IPR000644">
    <property type="entry name" value="CBS_dom"/>
</dbReference>
<keyword evidence="4 12" id="KW-1133">Transmembrane helix</keyword>
<protein>
    <submittedName>
        <fullName evidence="14">Voltage-gated chloride channel/CBS domain protein</fullName>
    </submittedName>
</protein>
<dbReference type="GO" id="GO:0034707">
    <property type="term" value="C:chloride channel complex"/>
    <property type="evidence" value="ECO:0007669"/>
    <property type="project" value="UniProtKB-KW"/>
</dbReference>
<evidence type="ECO:0000313" key="15">
    <source>
        <dbReference type="Proteomes" id="UP000002700"/>
    </source>
</evidence>
<keyword evidence="8" id="KW-0868">Chloride</keyword>
<dbReference type="InterPro" id="IPR001807">
    <property type="entry name" value="ClC"/>
</dbReference>
<dbReference type="Gene3D" id="3.10.580.10">
    <property type="entry name" value="CBS-domain"/>
    <property type="match status" value="1"/>
</dbReference>
<dbReference type="SUPFAM" id="SSF81340">
    <property type="entry name" value="Clc chloride channel"/>
    <property type="match status" value="1"/>
</dbReference>
<dbReference type="EMBL" id="CP000124">
    <property type="protein sequence ID" value="ABA48494.1"/>
    <property type="molecule type" value="Genomic_DNA"/>
</dbReference>
<evidence type="ECO:0000256" key="11">
    <source>
        <dbReference type="SAM" id="MobiDB-lite"/>
    </source>
</evidence>
<evidence type="ECO:0000256" key="10">
    <source>
        <dbReference type="PROSITE-ProRule" id="PRU00703"/>
    </source>
</evidence>
<evidence type="ECO:0000256" key="4">
    <source>
        <dbReference type="ARBA" id="ARBA00022989"/>
    </source>
</evidence>
<feature type="region of interest" description="Disordered" evidence="11">
    <location>
        <begin position="1"/>
        <end position="39"/>
    </location>
</feature>
<dbReference type="AlphaFoldDB" id="Q3JRW5"/>
<feature type="domain" description="CBS" evidence="13">
    <location>
        <begin position="575"/>
        <end position="634"/>
    </location>
</feature>
<dbReference type="EnsemblBacteria" id="ABA48494">
    <property type="protein sequence ID" value="ABA48494"/>
    <property type="gene ID" value="BURPS1710b_2293"/>
</dbReference>
<evidence type="ECO:0000256" key="2">
    <source>
        <dbReference type="ARBA" id="ARBA00022448"/>
    </source>
</evidence>
<organism evidence="14 15">
    <name type="scientific">Burkholderia pseudomallei (strain 1710b)</name>
    <dbReference type="NCBI Taxonomy" id="320372"/>
    <lineage>
        <taxon>Bacteria</taxon>
        <taxon>Pseudomonadati</taxon>
        <taxon>Pseudomonadota</taxon>
        <taxon>Betaproteobacteria</taxon>
        <taxon>Burkholderiales</taxon>
        <taxon>Burkholderiaceae</taxon>
        <taxon>Burkholderia</taxon>
        <taxon>pseudomallei group</taxon>
    </lineage>
</organism>
<keyword evidence="2" id="KW-0813">Transport</keyword>
<evidence type="ECO:0000256" key="3">
    <source>
        <dbReference type="ARBA" id="ARBA00022692"/>
    </source>
</evidence>
<dbReference type="SUPFAM" id="SSF54631">
    <property type="entry name" value="CBS-domain pair"/>
    <property type="match status" value="1"/>
</dbReference>
<proteinExistence type="predicted"/>
<name>Q3JRW5_BURP1</name>
<dbReference type="InterPro" id="IPR046342">
    <property type="entry name" value="CBS_dom_sf"/>
</dbReference>
<keyword evidence="3 12" id="KW-0812">Transmembrane</keyword>
<dbReference type="NCBIfam" id="NF002505">
    <property type="entry name" value="PRK01862.1"/>
    <property type="match status" value="1"/>
</dbReference>
<feature type="transmembrane region" description="Helical" evidence="12">
    <location>
        <begin position="130"/>
        <end position="147"/>
    </location>
</feature>
<dbReference type="Pfam" id="PF00654">
    <property type="entry name" value="Voltage_CLC"/>
    <property type="match status" value="1"/>
</dbReference>
<dbReference type="PROSITE" id="PS51371">
    <property type="entry name" value="CBS"/>
    <property type="match status" value="2"/>
</dbReference>
<evidence type="ECO:0000256" key="6">
    <source>
        <dbReference type="ARBA" id="ARBA00023136"/>
    </source>
</evidence>
<feature type="transmembrane region" description="Helical" evidence="12">
    <location>
        <begin position="400"/>
        <end position="419"/>
    </location>
</feature>
<evidence type="ECO:0000313" key="14">
    <source>
        <dbReference type="EMBL" id="ABA48494.1"/>
    </source>
</evidence>
<gene>
    <name evidence="14" type="ordered locus">BURPS1710b_2293</name>
</gene>
<dbReference type="HOGENOM" id="CLU_015263_5_2_4"/>
<dbReference type="InterPro" id="IPR050368">
    <property type="entry name" value="ClC-type_chloride_channel"/>
</dbReference>
<dbReference type="CDD" id="cd00400">
    <property type="entry name" value="Voltage_gated_ClC"/>
    <property type="match status" value="1"/>
</dbReference>
<dbReference type="PANTHER" id="PTHR43427">
    <property type="entry name" value="CHLORIDE CHANNEL PROTEIN CLC-E"/>
    <property type="match status" value="1"/>
</dbReference>
<evidence type="ECO:0000256" key="9">
    <source>
        <dbReference type="ARBA" id="ARBA00023303"/>
    </source>
</evidence>
<dbReference type="KEGG" id="bpm:BURPS1710b_2293"/>